<dbReference type="Proteomes" id="UP000502823">
    <property type="component" value="Unassembled WGS sequence"/>
</dbReference>
<keyword evidence="2" id="KW-0472">Membrane</keyword>
<reference evidence="5" key="1">
    <citation type="submission" date="2020-01" db="EMBL/GenBank/DDBJ databases">
        <title>Draft genome sequence of the Termite Coptotermes fromosanus.</title>
        <authorList>
            <person name="Itakura S."/>
            <person name="Yosikawa Y."/>
            <person name="Umezawa K."/>
        </authorList>
    </citation>
    <scope>NUCLEOTIDE SEQUENCE [LARGE SCALE GENOMIC DNA]</scope>
</reference>
<feature type="domain" description="Ionotropic glutamate receptor C-terminal" evidence="3">
    <location>
        <begin position="3"/>
        <end position="142"/>
    </location>
</feature>
<evidence type="ECO:0000313" key="4">
    <source>
        <dbReference type="EMBL" id="GFG32562.1"/>
    </source>
</evidence>
<dbReference type="Pfam" id="PF00060">
    <property type="entry name" value="Lig_chan"/>
    <property type="match status" value="1"/>
</dbReference>
<feature type="transmembrane region" description="Helical" evidence="2">
    <location>
        <begin position="20"/>
        <end position="43"/>
    </location>
</feature>
<evidence type="ECO:0000259" key="3">
    <source>
        <dbReference type="Pfam" id="PF00060"/>
    </source>
</evidence>
<comment type="similarity">
    <text evidence="1">Belongs to the glutamate-gated ion channel (TC 1.A.10.1) family.</text>
</comment>
<comment type="caution">
    <text evidence="4">The sequence shown here is derived from an EMBL/GenBank/DDBJ whole genome shotgun (WGS) entry which is preliminary data.</text>
</comment>
<keyword evidence="5" id="KW-1185">Reference proteome</keyword>
<keyword evidence="2" id="KW-1133">Transmembrane helix</keyword>
<proteinExistence type="inferred from homology"/>
<evidence type="ECO:0000256" key="2">
    <source>
        <dbReference type="SAM" id="Phobius"/>
    </source>
</evidence>
<sequence>MTSIGQGSTPKSWPCRTVYLTSYLVGVVLLAAYSAVLISFLAVTRAAMPFETLHEMLRDETYNVMVPSGTELLSFSNSLDSVVQKIYNKRIAPVEKSQSLPSYDEALERLCAEPRYAVAFSSYYIESLQAAKRLNCTVTGIPQASFKEHLSMPTAKGCPYIRILNH</sequence>
<feature type="non-terminal residue" evidence="4">
    <location>
        <position position="166"/>
    </location>
</feature>
<dbReference type="GO" id="GO:0015276">
    <property type="term" value="F:ligand-gated monoatomic ion channel activity"/>
    <property type="evidence" value="ECO:0007669"/>
    <property type="project" value="InterPro"/>
</dbReference>
<dbReference type="EMBL" id="BLKM01004850">
    <property type="protein sequence ID" value="GFG32562.1"/>
    <property type="molecule type" value="Genomic_DNA"/>
</dbReference>
<dbReference type="AlphaFoldDB" id="A0A6L2PN43"/>
<evidence type="ECO:0000313" key="5">
    <source>
        <dbReference type="Proteomes" id="UP000502823"/>
    </source>
</evidence>
<keyword evidence="2" id="KW-0812">Transmembrane</keyword>
<dbReference type="SUPFAM" id="SSF53850">
    <property type="entry name" value="Periplasmic binding protein-like II"/>
    <property type="match status" value="1"/>
</dbReference>
<gene>
    <name evidence="4" type="ORF">Cfor_08428</name>
</gene>
<protein>
    <recommendedName>
        <fullName evidence="3">Ionotropic glutamate receptor C-terminal domain-containing protein</fullName>
    </recommendedName>
</protein>
<dbReference type="GO" id="GO:0016020">
    <property type="term" value="C:membrane"/>
    <property type="evidence" value="ECO:0007669"/>
    <property type="project" value="InterPro"/>
</dbReference>
<name>A0A6L2PN43_COPFO</name>
<dbReference type="OrthoDB" id="8195021at2759"/>
<accession>A0A6L2PN43</accession>
<organism evidence="4 5">
    <name type="scientific">Coptotermes formosanus</name>
    <name type="common">Formosan subterranean termite</name>
    <dbReference type="NCBI Taxonomy" id="36987"/>
    <lineage>
        <taxon>Eukaryota</taxon>
        <taxon>Metazoa</taxon>
        <taxon>Ecdysozoa</taxon>
        <taxon>Arthropoda</taxon>
        <taxon>Hexapoda</taxon>
        <taxon>Insecta</taxon>
        <taxon>Pterygota</taxon>
        <taxon>Neoptera</taxon>
        <taxon>Polyneoptera</taxon>
        <taxon>Dictyoptera</taxon>
        <taxon>Blattodea</taxon>
        <taxon>Blattoidea</taxon>
        <taxon>Termitoidae</taxon>
        <taxon>Rhinotermitidae</taxon>
        <taxon>Coptotermes</taxon>
    </lineage>
</organism>
<dbReference type="InParanoid" id="A0A6L2PN43"/>
<dbReference type="InterPro" id="IPR001320">
    <property type="entry name" value="Iontro_rcpt_C"/>
</dbReference>
<dbReference type="Gene3D" id="1.10.287.70">
    <property type="match status" value="1"/>
</dbReference>
<evidence type="ECO:0000256" key="1">
    <source>
        <dbReference type="ARBA" id="ARBA00008685"/>
    </source>
</evidence>